<proteinExistence type="predicted"/>
<organism evidence="1 2">
    <name type="scientific">Tetranychus urticae</name>
    <name type="common">Two-spotted spider mite</name>
    <dbReference type="NCBI Taxonomy" id="32264"/>
    <lineage>
        <taxon>Eukaryota</taxon>
        <taxon>Metazoa</taxon>
        <taxon>Ecdysozoa</taxon>
        <taxon>Arthropoda</taxon>
        <taxon>Chelicerata</taxon>
        <taxon>Arachnida</taxon>
        <taxon>Acari</taxon>
        <taxon>Acariformes</taxon>
        <taxon>Trombidiformes</taxon>
        <taxon>Prostigmata</taxon>
        <taxon>Eleutherengona</taxon>
        <taxon>Raphignathae</taxon>
        <taxon>Tetranychoidea</taxon>
        <taxon>Tetranychidae</taxon>
        <taxon>Tetranychus</taxon>
    </lineage>
</organism>
<protein>
    <submittedName>
        <fullName evidence="1">Uncharacterized protein</fullName>
    </submittedName>
</protein>
<name>T1K8T4_TETUR</name>
<keyword evidence="2" id="KW-1185">Reference proteome</keyword>
<evidence type="ECO:0000313" key="1">
    <source>
        <dbReference type="EnsemblMetazoa" id="tetur07g02510.1"/>
    </source>
</evidence>
<dbReference type="EnsemblMetazoa" id="tetur07g02510.1">
    <property type="protein sequence ID" value="tetur07g02510.1"/>
    <property type="gene ID" value="tetur07g02510"/>
</dbReference>
<dbReference type="HOGENOM" id="CLU_3242767_0_0_1"/>
<reference evidence="2" key="1">
    <citation type="submission" date="2011-08" db="EMBL/GenBank/DDBJ databases">
        <authorList>
            <person name="Rombauts S."/>
        </authorList>
    </citation>
    <scope>NUCLEOTIDE SEQUENCE</scope>
    <source>
        <strain evidence="2">London</strain>
    </source>
</reference>
<dbReference type="AlphaFoldDB" id="T1K8T4"/>
<dbReference type="EMBL" id="CAEY01001881">
    <property type="status" value="NOT_ANNOTATED_CDS"/>
    <property type="molecule type" value="Genomic_DNA"/>
</dbReference>
<evidence type="ECO:0000313" key="2">
    <source>
        <dbReference type="Proteomes" id="UP000015104"/>
    </source>
</evidence>
<dbReference type="Proteomes" id="UP000015104">
    <property type="component" value="Unassembled WGS sequence"/>
</dbReference>
<reference evidence="1" key="2">
    <citation type="submission" date="2015-06" db="UniProtKB">
        <authorList>
            <consortium name="EnsemblMetazoa"/>
        </authorList>
    </citation>
    <scope>IDENTIFICATION</scope>
</reference>
<accession>T1K8T4</accession>
<sequence length="43" mass="5112">MFNLLQSRNTAHKMRDKPLQFEQTALSMRTLTPPKKLQKRLTL</sequence>